<dbReference type="EMBL" id="CACTIH010005899">
    <property type="protein sequence ID" value="CAA3002958.1"/>
    <property type="molecule type" value="Genomic_DNA"/>
</dbReference>
<protein>
    <submittedName>
        <fullName evidence="1">Uncharacterized protein</fullName>
    </submittedName>
</protein>
<organism evidence="1 2">
    <name type="scientific">Olea europaea subsp. europaea</name>
    <dbReference type="NCBI Taxonomy" id="158383"/>
    <lineage>
        <taxon>Eukaryota</taxon>
        <taxon>Viridiplantae</taxon>
        <taxon>Streptophyta</taxon>
        <taxon>Embryophyta</taxon>
        <taxon>Tracheophyta</taxon>
        <taxon>Spermatophyta</taxon>
        <taxon>Magnoliopsida</taxon>
        <taxon>eudicotyledons</taxon>
        <taxon>Gunneridae</taxon>
        <taxon>Pentapetalae</taxon>
        <taxon>asterids</taxon>
        <taxon>lamiids</taxon>
        <taxon>Lamiales</taxon>
        <taxon>Oleaceae</taxon>
        <taxon>Oleeae</taxon>
        <taxon>Olea</taxon>
    </lineage>
</organism>
<name>A0A8S0TCQ8_OLEEU</name>
<dbReference type="AlphaFoldDB" id="A0A8S0TCQ8"/>
<evidence type="ECO:0000313" key="1">
    <source>
        <dbReference type="EMBL" id="CAA3002958.1"/>
    </source>
</evidence>
<evidence type="ECO:0000313" key="2">
    <source>
        <dbReference type="Proteomes" id="UP000594638"/>
    </source>
</evidence>
<feature type="non-terminal residue" evidence="1">
    <location>
        <position position="1"/>
    </location>
</feature>
<dbReference type="Gramene" id="OE9A115432T1">
    <property type="protein sequence ID" value="OE9A115432C1"/>
    <property type="gene ID" value="OE9A115432"/>
</dbReference>
<feature type="non-terminal residue" evidence="1">
    <location>
        <position position="146"/>
    </location>
</feature>
<reference evidence="1 2" key="1">
    <citation type="submission" date="2019-12" db="EMBL/GenBank/DDBJ databases">
        <authorList>
            <person name="Alioto T."/>
            <person name="Alioto T."/>
            <person name="Gomez Garrido J."/>
        </authorList>
    </citation>
    <scope>NUCLEOTIDE SEQUENCE [LARGE SCALE GENOMIC DNA]</scope>
</reference>
<dbReference type="Proteomes" id="UP000594638">
    <property type="component" value="Unassembled WGS sequence"/>
</dbReference>
<accession>A0A8S0TCQ8</accession>
<comment type="caution">
    <text evidence="1">The sequence shown here is derived from an EMBL/GenBank/DDBJ whole genome shotgun (WGS) entry which is preliminary data.</text>
</comment>
<gene>
    <name evidence="1" type="ORF">OLEA9_A115432</name>
</gene>
<sequence>IYRMRIDNKHERDLSVPETKAMRCVFITPPMLKLERGLRKKLNPSSARSCSSKILWKFSSSRVTPARVVVRLRHLNNTTAIPIDARPRVQDNVAFEYPDEKFCKDQVYSDTLERDRRILVELNLLFSTMKKIGEEVIDLADVKGVE</sequence>
<keyword evidence="2" id="KW-1185">Reference proteome</keyword>
<proteinExistence type="predicted"/>